<sequence>MIAVLTSGVALGVHVPGLLLASRLRERGADVRIDVLERHLPADRLTSVAASRKLFHSDFRTARVGQRLASDPADGIPEGARAELERAWEEDGVRVFVVFSGFWLGIVDHYVHRHLADRRPGGPAPRVVICHVDSTTSPSFRRSAAQQSGAEVVWLASAAQGTLPWTIPVDTRPPVPWGQRTGRLLVHGGGWGMGTYQERGQQLAQAGHLLDLVIHERDPAVPWARCFLIEPDWHPWHDDGYPPLARIAPGQSPDVLTYRRGRTHHTAFDLMREARAAVSKPGGGTMLDSLWSATPLVLLEPVGAHEGENARLWKDLGFAIDFEQWRADGFDAARLEPLHRALLDARSRPRDLAAALAEDEESLCSA</sequence>
<dbReference type="RefSeq" id="WP_189930902.1">
    <property type="nucleotide sequence ID" value="NZ_BNCD01000005.1"/>
</dbReference>
<accession>A0A919KY21</accession>
<gene>
    <name evidence="1" type="ORF">GCM10018793_23690</name>
</gene>
<comment type="caution">
    <text evidence="1">The sequence shown here is derived from an EMBL/GenBank/DDBJ whole genome shotgun (WGS) entry which is preliminary data.</text>
</comment>
<keyword evidence="2" id="KW-1185">Reference proteome</keyword>
<dbReference type="AlphaFoldDB" id="A0A919KY21"/>
<reference evidence="1" key="2">
    <citation type="submission" date="2020-09" db="EMBL/GenBank/DDBJ databases">
        <authorList>
            <person name="Sun Q."/>
            <person name="Ohkuma M."/>
        </authorList>
    </citation>
    <scope>NUCLEOTIDE SEQUENCE</scope>
    <source>
        <strain evidence="1">JCM 5069</strain>
    </source>
</reference>
<evidence type="ECO:0000313" key="1">
    <source>
        <dbReference type="EMBL" id="GHH76888.1"/>
    </source>
</evidence>
<evidence type="ECO:0000313" key="2">
    <source>
        <dbReference type="Proteomes" id="UP000603708"/>
    </source>
</evidence>
<dbReference type="EMBL" id="BNCD01000005">
    <property type="protein sequence ID" value="GHH76888.1"/>
    <property type="molecule type" value="Genomic_DNA"/>
</dbReference>
<name>A0A919KY21_9ACTN</name>
<dbReference type="Proteomes" id="UP000603708">
    <property type="component" value="Unassembled WGS sequence"/>
</dbReference>
<reference evidence="1" key="1">
    <citation type="journal article" date="2014" name="Int. J. Syst. Evol. Microbiol.">
        <title>Complete genome sequence of Corynebacterium casei LMG S-19264T (=DSM 44701T), isolated from a smear-ripened cheese.</title>
        <authorList>
            <consortium name="US DOE Joint Genome Institute (JGI-PGF)"/>
            <person name="Walter F."/>
            <person name="Albersmeier A."/>
            <person name="Kalinowski J."/>
            <person name="Ruckert C."/>
        </authorList>
    </citation>
    <scope>NUCLEOTIDE SEQUENCE</scope>
    <source>
        <strain evidence="1">JCM 5069</strain>
    </source>
</reference>
<proteinExistence type="predicted"/>
<evidence type="ECO:0008006" key="3">
    <source>
        <dbReference type="Google" id="ProtNLM"/>
    </source>
</evidence>
<dbReference type="Gene3D" id="3.40.50.2000">
    <property type="entry name" value="Glycogen Phosphorylase B"/>
    <property type="match status" value="1"/>
</dbReference>
<organism evidence="1 2">
    <name type="scientific">Streptomyces sulfonofaciens</name>
    <dbReference type="NCBI Taxonomy" id="68272"/>
    <lineage>
        <taxon>Bacteria</taxon>
        <taxon>Bacillati</taxon>
        <taxon>Actinomycetota</taxon>
        <taxon>Actinomycetes</taxon>
        <taxon>Kitasatosporales</taxon>
        <taxon>Streptomycetaceae</taxon>
        <taxon>Streptomyces</taxon>
    </lineage>
</organism>
<protein>
    <recommendedName>
        <fullName evidence="3">UDP-glucuronosyltransferase</fullName>
    </recommendedName>
</protein>